<dbReference type="PANTHER" id="PTHR47429">
    <property type="entry name" value="PROTEIN TWIN LOV 1"/>
    <property type="match status" value="1"/>
</dbReference>
<keyword evidence="7" id="KW-0863">Zinc-finger</keyword>
<dbReference type="EMBL" id="LN679102">
    <property type="protein sequence ID" value="CEL57809.1"/>
    <property type="molecule type" value="Genomic_DNA"/>
</dbReference>
<keyword evidence="1" id="KW-0600">Photoreceptor protein</keyword>
<dbReference type="Pfam" id="PF13426">
    <property type="entry name" value="PAS_9"/>
    <property type="match status" value="1"/>
</dbReference>
<evidence type="ECO:0000256" key="12">
    <source>
        <dbReference type="ARBA" id="ARBA00023159"/>
    </source>
</evidence>
<gene>
    <name evidence="17" type="ORF">RSOLAG1IB_02553</name>
</gene>
<keyword evidence="2" id="KW-0716">Sensory transduction</keyword>
<organism evidence="17 18">
    <name type="scientific">Thanatephorus cucumeris (strain AG1-IB / isolate 7/3/14)</name>
    <name type="common">Lettuce bottom rot fungus</name>
    <name type="synonym">Rhizoctonia solani</name>
    <dbReference type="NCBI Taxonomy" id="1108050"/>
    <lineage>
        <taxon>Eukaryota</taxon>
        <taxon>Fungi</taxon>
        <taxon>Dikarya</taxon>
        <taxon>Basidiomycota</taxon>
        <taxon>Agaricomycotina</taxon>
        <taxon>Agaricomycetes</taxon>
        <taxon>Cantharellales</taxon>
        <taxon>Ceratobasidiaceae</taxon>
        <taxon>Rhizoctonia</taxon>
        <taxon>Rhizoctonia solani AG-1</taxon>
    </lineage>
</organism>
<dbReference type="InterPro" id="IPR035965">
    <property type="entry name" value="PAS-like_dom_sf"/>
</dbReference>
<evidence type="ECO:0000313" key="17">
    <source>
        <dbReference type="EMBL" id="CEL57809.1"/>
    </source>
</evidence>
<evidence type="ECO:0000256" key="5">
    <source>
        <dbReference type="ARBA" id="ARBA00022723"/>
    </source>
</evidence>
<keyword evidence="5" id="KW-0479">Metal-binding</keyword>
<keyword evidence="14" id="KW-0675">Receptor</keyword>
<dbReference type="PANTHER" id="PTHR47429:SF7">
    <property type="entry name" value="GATA-FACTOR"/>
    <property type="match status" value="1"/>
</dbReference>
<keyword evidence="4" id="KW-0288">FMN</keyword>
<evidence type="ECO:0000256" key="6">
    <source>
        <dbReference type="ARBA" id="ARBA00022737"/>
    </source>
</evidence>
<dbReference type="Gene3D" id="3.30.450.20">
    <property type="entry name" value="PAS domain"/>
    <property type="match status" value="1"/>
</dbReference>
<dbReference type="Proteomes" id="UP000059188">
    <property type="component" value="Unassembled WGS sequence"/>
</dbReference>
<dbReference type="CDD" id="cd00130">
    <property type="entry name" value="PAS"/>
    <property type="match status" value="1"/>
</dbReference>
<keyword evidence="8" id="KW-0862">Zinc</keyword>
<evidence type="ECO:0000256" key="14">
    <source>
        <dbReference type="ARBA" id="ARBA00023170"/>
    </source>
</evidence>
<proteinExistence type="predicted"/>
<evidence type="ECO:0000313" key="18">
    <source>
        <dbReference type="Proteomes" id="UP000059188"/>
    </source>
</evidence>
<evidence type="ECO:0000256" key="2">
    <source>
        <dbReference type="ARBA" id="ARBA00022606"/>
    </source>
</evidence>
<dbReference type="GO" id="GO:0003677">
    <property type="term" value="F:DNA binding"/>
    <property type="evidence" value="ECO:0007669"/>
    <property type="project" value="UniProtKB-KW"/>
</dbReference>
<reference evidence="17 18" key="1">
    <citation type="submission" date="2014-11" db="EMBL/GenBank/DDBJ databases">
        <authorList>
            <person name="Wibberg Daniel"/>
        </authorList>
    </citation>
    <scope>NUCLEOTIDE SEQUENCE [LARGE SCALE GENOMIC DNA]</scope>
    <source>
        <strain evidence="17">Rhizoctonia solani AG1-IB 7/3/14</strain>
    </source>
</reference>
<keyword evidence="11" id="KW-0238">DNA-binding</keyword>
<dbReference type="SMART" id="SM00086">
    <property type="entry name" value="PAC"/>
    <property type="match status" value="1"/>
</dbReference>
<evidence type="ECO:0000259" key="16">
    <source>
        <dbReference type="Pfam" id="PF13426"/>
    </source>
</evidence>
<name>A0A0B7FLK1_THACB</name>
<keyword evidence="9" id="KW-0157">Chromophore</keyword>
<evidence type="ECO:0000256" key="9">
    <source>
        <dbReference type="ARBA" id="ARBA00022991"/>
    </source>
</evidence>
<dbReference type="AlphaFoldDB" id="A0A0B7FLK1"/>
<keyword evidence="6" id="KW-0677">Repeat</keyword>
<dbReference type="SUPFAM" id="SSF55785">
    <property type="entry name" value="PYP-like sensor domain (PAS domain)"/>
    <property type="match status" value="1"/>
</dbReference>
<dbReference type="GO" id="GO:0009881">
    <property type="term" value="F:photoreceptor activity"/>
    <property type="evidence" value="ECO:0007669"/>
    <property type="project" value="UniProtKB-KW"/>
</dbReference>
<sequence>MSTMTNSTQSEQKHTQGDSHGQSTSGDQKLSRPSLGGESYYPSSSGSSNSNFSTESIAYHPSNLRELSAMVRSPTRGFYSGTSLLYSTSGFDMLSVIARVVTRPNPVVNLGPVDHSCSFVVVDPYTPDHEIVYCSPTFCQLTKYPPEAILNKNCRFLQAPDGLVERGSTRKYTDHEAVMHFKNATVEHRECQVTLMNYKKGGEPFLNLVTIVPITWDSDQIRYHVGFQADLVEAPRQLMENVRKGRYSVNTGPVRWPQ</sequence>
<feature type="region of interest" description="Disordered" evidence="15">
    <location>
        <begin position="1"/>
        <end position="52"/>
    </location>
</feature>
<evidence type="ECO:0000256" key="10">
    <source>
        <dbReference type="ARBA" id="ARBA00023015"/>
    </source>
</evidence>
<dbReference type="OrthoDB" id="447251at2759"/>
<feature type="compositionally biased region" description="Low complexity" evidence="15">
    <location>
        <begin position="33"/>
        <end position="52"/>
    </location>
</feature>
<evidence type="ECO:0000256" key="11">
    <source>
        <dbReference type="ARBA" id="ARBA00023125"/>
    </source>
</evidence>
<dbReference type="FunFam" id="3.30.450.20:FF:000064">
    <property type="entry name" value="Vivid PAS protein VVD"/>
    <property type="match status" value="1"/>
</dbReference>
<feature type="compositionally biased region" description="Polar residues" evidence="15">
    <location>
        <begin position="18"/>
        <end position="28"/>
    </location>
</feature>
<feature type="compositionally biased region" description="Polar residues" evidence="15">
    <location>
        <begin position="1"/>
        <end position="10"/>
    </location>
</feature>
<evidence type="ECO:0000256" key="4">
    <source>
        <dbReference type="ARBA" id="ARBA00022643"/>
    </source>
</evidence>
<evidence type="ECO:0000256" key="15">
    <source>
        <dbReference type="SAM" id="MobiDB-lite"/>
    </source>
</evidence>
<feature type="domain" description="PAS" evidence="16">
    <location>
        <begin position="121"/>
        <end position="231"/>
    </location>
</feature>
<keyword evidence="3" id="KW-0285">Flavoprotein</keyword>
<dbReference type="InterPro" id="IPR000014">
    <property type="entry name" value="PAS"/>
</dbReference>
<accession>A0A0B7FLK1</accession>
<evidence type="ECO:0000256" key="1">
    <source>
        <dbReference type="ARBA" id="ARBA00022543"/>
    </source>
</evidence>
<evidence type="ECO:0000256" key="13">
    <source>
        <dbReference type="ARBA" id="ARBA00023163"/>
    </source>
</evidence>
<keyword evidence="13" id="KW-0804">Transcription</keyword>
<dbReference type="STRING" id="1108050.A0A0B7FLK1"/>
<dbReference type="GO" id="GO:0008270">
    <property type="term" value="F:zinc ion binding"/>
    <property type="evidence" value="ECO:0007669"/>
    <property type="project" value="UniProtKB-KW"/>
</dbReference>
<evidence type="ECO:0000256" key="8">
    <source>
        <dbReference type="ARBA" id="ARBA00022833"/>
    </source>
</evidence>
<protein>
    <submittedName>
        <fullName evidence="17">White collar 1 protein</fullName>
    </submittedName>
</protein>
<dbReference type="GO" id="GO:0005634">
    <property type="term" value="C:nucleus"/>
    <property type="evidence" value="ECO:0007669"/>
    <property type="project" value="TreeGrafter"/>
</dbReference>
<dbReference type="InterPro" id="IPR001610">
    <property type="entry name" value="PAC"/>
</dbReference>
<evidence type="ECO:0000256" key="3">
    <source>
        <dbReference type="ARBA" id="ARBA00022630"/>
    </source>
</evidence>
<keyword evidence="12" id="KW-0010">Activator</keyword>
<keyword evidence="18" id="KW-1185">Reference proteome</keyword>
<keyword evidence="10" id="KW-0805">Transcription regulation</keyword>
<evidence type="ECO:0000256" key="7">
    <source>
        <dbReference type="ARBA" id="ARBA00022771"/>
    </source>
</evidence>